<organism evidence="2">
    <name type="scientific">marine metagenome</name>
    <dbReference type="NCBI Taxonomy" id="408172"/>
    <lineage>
        <taxon>unclassified sequences</taxon>
        <taxon>metagenomes</taxon>
        <taxon>ecological metagenomes</taxon>
    </lineage>
</organism>
<dbReference type="CDD" id="cd14256">
    <property type="entry name" value="Dockerin_I"/>
    <property type="match status" value="1"/>
</dbReference>
<dbReference type="EMBL" id="UINC01155804">
    <property type="protein sequence ID" value="SVD51872.1"/>
    <property type="molecule type" value="Genomic_DNA"/>
</dbReference>
<name>A0A382VZA9_9ZZZZ</name>
<dbReference type="PROSITE" id="PS00018">
    <property type="entry name" value="EF_HAND_1"/>
    <property type="match status" value="1"/>
</dbReference>
<dbReference type="InterPro" id="IPR036439">
    <property type="entry name" value="Dockerin_dom_sf"/>
</dbReference>
<sequence length="136" mass="15026">VGQSAQSNFNSNFCANSDLPLINDQSPNLPIHDAFNGEHRSLVVMDDDGVTELYRAILNSTYFPLYEDDFREVIISNYPSSMPGDINNDEIVNILDIVQLANMILSGEYTENADLNSDGSVNILDIVQIVNIILSS</sequence>
<accession>A0A382VZA9</accession>
<proteinExistence type="predicted"/>
<dbReference type="InterPro" id="IPR018247">
    <property type="entry name" value="EF_Hand_1_Ca_BS"/>
</dbReference>
<dbReference type="GO" id="GO:0000272">
    <property type="term" value="P:polysaccharide catabolic process"/>
    <property type="evidence" value="ECO:0007669"/>
    <property type="project" value="InterPro"/>
</dbReference>
<dbReference type="InterPro" id="IPR016134">
    <property type="entry name" value="Dockerin_dom"/>
</dbReference>
<dbReference type="AlphaFoldDB" id="A0A382VZA9"/>
<gene>
    <name evidence="2" type="ORF">METZ01_LOCUS404726</name>
</gene>
<dbReference type="GO" id="GO:0004553">
    <property type="term" value="F:hydrolase activity, hydrolyzing O-glycosyl compounds"/>
    <property type="evidence" value="ECO:0007669"/>
    <property type="project" value="InterPro"/>
</dbReference>
<evidence type="ECO:0000259" key="1">
    <source>
        <dbReference type="PROSITE" id="PS51766"/>
    </source>
</evidence>
<feature type="non-terminal residue" evidence="2">
    <location>
        <position position="1"/>
    </location>
</feature>
<reference evidence="2" key="1">
    <citation type="submission" date="2018-05" db="EMBL/GenBank/DDBJ databases">
        <authorList>
            <person name="Lanie J.A."/>
            <person name="Ng W.-L."/>
            <person name="Kazmierczak K.M."/>
            <person name="Andrzejewski T.M."/>
            <person name="Davidsen T.M."/>
            <person name="Wayne K.J."/>
            <person name="Tettelin H."/>
            <person name="Glass J.I."/>
            <person name="Rusch D."/>
            <person name="Podicherti R."/>
            <person name="Tsui H.-C.T."/>
            <person name="Winkler M.E."/>
        </authorList>
    </citation>
    <scope>NUCLEOTIDE SEQUENCE</scope>
</reference>
<feature type="domain" description="Dockerin" evidence="1">
    <location>
        <begin position="79"/>
        <end position="136"/>
    </location>
</feature>
<dbReference type="SUPFAM" id="SSF63446">
    <property type="entry name" value="Type I dockerin domain"/>
    <property type="match status" value="1"/>
</dbReference>
<dbReference type="PROSITE" id="PS51766">
    <property type="entry name" value="DOCKERIN"/>
    <property type="match status" value="1"/>
</dbReference>
<dbReference type="InterPro" id="IPR002105">
    <property type="entry name" value="Dockerin_1_rpt"/>
</dbReference>
<evidence type="ECO:0000313" key="2">
    <source>
        <dbReference type="EMBL" id="SVD51872.1"/>
    </source>
</evidence>
<dbReference type="Pfam" id="PF00404">
    <property type="entry name" value="Dockerin_1"/>
    <property type="match status" value="1"/>
</dbReference>
<dbReference type="Gene3D" id="1.10.1330.10">
    <property type="entry name" value="Dockerin domain"/>
    <property type="match status" value="1"/>
</dbReference>
<protein>
    <recommendedName>
        <fullName evidence="1">Dockerin domain-containing protein</fullName>
    </recommendedName>
</protein>